<protein>
    <submittedName>
        <fullName evidence="2">DNA binding domain-containing protein</fullName>
    </submittedName>
</protein>
<dbReference type="SUPFAM" id="SSF46785">
    <property type="entry name" value="Winged helix' DNA-binding domain"/>
    <property type="match status" value="1"/>
</dbReference>
<dbReference type="AlphaFoldDB" id="A0A9D2TDN9"/>
<organism evidence="2 3">
    <name type="scientific">Candidatus Blautia merdavium</name>
    <dbReference type="NCBI Taxonomy" id="2838494"/>
    <lineage>
        <taxon>Bacteria</taxon>
        <taxon>Bacillati</taxon>
        <taxon>Bacillota</taxon>
        <taxon>Clostridia</taxon>
        <taxon>Lachnospirales</taxon>
        <taxon>Lachnospiraceae</taxon>
        <taxon>Blautia</taxon>
    </lineage>
</organism>
<dbReference type="InterPro" id="IPR036388">
    <property type="entry name" value="WH-like_DNA-bd_sf"/>
</dbReference>
<evidence type="ECO:0000313" key="2">
    <source>
        <dbReference type="EMBL" id="HJC64918.1"/>
    </source>
</evidence>
<proteinExistence type="predicted"/>
<dbReference type="Pfam" id="PF13412">
    <property type="entry name" value="HTH_24"/>
    <property type="match status" value="1"/>
</dbReference>
<dbReference type="InterPro" id="IPR038475">
    <property type="entry name" value="RecG_C_sf"/>
</dbReference>
<dbReference type="Proteomes" id="UP000823886">
    <property type="component" value="Unassembled WGS sequence"/>
</dbReference>
<evidence type="ECO:0000259" key="1">
    <source>
        <dbReference type="Pfam" id="PF04326"/>
    </source>
</evidence>
<dbReference type="InterPro" id="IPR036390">
    <property type="entry name" value="WH_DNA-bd_sf"/>
</dbReference>
<reference evidence="2" key="1">
    <citation type="journal article" date="2021" name="PeerJ">
        <title>Extensive microbial diversity within the chicken gut microbiome revealed by metagenomics and culture.</title>
        <authorList>
            <person name="Gilroy R."/>
            <person name="Ravi A."/>
            <person name="Getino M."/>
            <person name="Pursley I."/>
            <person name="Horton D.L."/>
            <person name="Alikhan N.F."/>
            <person name="Baker D."/>
            <person name="Gharbi K."/>
            <person name="Hall N."/>
            <person name="Watson M."/>
            <person name="Adriaenssens E.M."/>
            <person name="Foster-Nyarko E."/>
            <person name="Jarju S."/>
            <person name="Secka A."/>
            <person name="Antonio M."/>
            <person name="Oren A."/>
            <person name="Chaudhuri R.R."/>
            <person name="La Ragione R."/>
            <person name="Hildebrand F."/>
            <person name="Pallen M.J."/>
        </authorList>
    </citation>
    <scope>NUCLEOTIDE SEQUENCE</scope>
    <source>
        <strain evidence="2">ChiBcec2-3848</strain>
    </source>
</reference>
<evidence type="ECO:0000313" key="3">
    <source>
        <dbReference type="Proteomes" id="UP000823886"/>
    </source>
</evidence>
<dbReference type="InterPro" id="IPR007421">
    <property type="entry name" value="Schlafen_AlbA_2_dom"/>
</dbReference>
<feature type="domain" description="Schlafen AlbA-2" evidence="1">
    <location>
        <begin position="9"/>
        <end position="126"/>
    </location>
</feature>
<comment type="caution">
    <text evidence="2">The sequence shown here is derived from an EMBL/GenBank/DDBJ whole genome shotgun (WGS) entry which is preliminary data.</text>
</comment>
<dbReference type="PANTHER" id="PTHR30595">
    <property type="entry name" value="GLPR-RELATED TRANSCRIPTIONAL REPRESSOR"/>
    <property type="match status" value="1"/>
</dbReference>
<sequence>MNLSELLGETTEYDKKREVEMRKPKSWLKSVSAFANGNGGMLIFGITDDNAVVGLDDIKTASEYVSQKIKERIDPFPEIILQIHNAEQGKMLLIVNVMKGQETPYYYKGDGSIEAFVRIGNESVAANAAELKRLVLRGKNSSVDSLVTDYEFKDYSFSKLRERYKEWNHISMSDKSFESFDIVDEKGRLTNAGALLADNCPIRHSRLFCTHWNGLDKSGGQVDALDSAEYSGSLIMLLNEGFSFVKRNMKKLWKKTENSRIEMPDFCERSVFESLVNALIHRDYLVNGSEVHIDIFDDRLVIYSPGGMPDGTNIQEREISTIPSTRRNPVLADIFGRLGYMERQGSGLNKICEAYENAVNYTEEMEPEFYSDRVLFMVTLKNLNYKNKAFKNEALNRALNRALNEKEEKVLALIEENPHITQNEIKEQLKIARSHVQKIMKSLSDREIIARVGSKKSGYWKIK</sequence>
<dbReference type="PANTHER" id="PTHR30595:SF6">
    <property type="entry name" value="SCHLAFEN ALBA-2 DOMAIN-CONTAINING PROTEIN"/>
    <property type="match status" value="1"/>
</dbReference>
<dbReference type="Pfam" id="PF13749">
    <property type="entry name" value="HATPase_c_4"/>
    <property type="match status" value="1"/>
</dbReference>
<accession>A0A9D2TDN9</accession>
<dbReference type="Gene3D" id="3.30.950.30">
    <property type="entry name" value="Schlafen, AAA domain"/>
    <property type="match status" value="1"/>
</dbReference>
<dbReference type="Gene3D" id="3.30.565.60">
    <property type="match status" value="1"/>
</dbReference>
<gene>
    <name evidence="2" type="ORF">H9753_15095</name>
</gene>
<name>A0A9D2TDN9_9FIRM</name>
<dbReference type="Pfam" id="PF04326">
    <property type="entry name" value="SLFN_AlbA_2"/>
    <property type="match status" value="1"/>
</dbReference>
<reference evidence="2" key="2">
    <citation type="submission" date="2021-04" db="EMBL/GenBank/DDBJ databases">
        <authorList>
            <person name="Gilroy R."/>
        </authorList>
    </citation>
    <scope>NUCLEOTIDE SEQUENCE</scope>
    <source>
        <strain evidence="2">ChiBcec2-3848</strain>
    </source>
</reference>
<dbReference type="InterPro" id="IPR038461">
    <property type="entry name" value="Schlafen_AlbA_2_dom_sf"/>
</dbReference>
<dbReference type="EMBL" id="DWVZ01000216">
    <property type="protein sequence ID" value="HJC64918.1"/>
    <property type="molecule type" value="Genomic_DNA"/>
</dbReference>
<dbReference type="Gene3D" id="1.10.10.10">
    <property type="entry name" value="Winged helix-like DNA-binding domain superfamily/Winged helix DNA-binding domain"/>
    <property type="match status" value="1"/>
</dbReference>